<dbReference type="OrthoDB" id="2744906at2759"/>
<reference evidence="2 3" key="1">
    <citation type="journal article" date="2018" name="Biotechnol. Biofuels">
        <title>Integrative visual omics of the white-rot fungus Polyporus brumalis exposes the biotechnological potential of its oxidative enzymes for delignifying raw plant biomass.</title>
        <authorList>
            <person name="Miyauchi S."/>
            <person name="Rancon A."/>
            <person name="Drula E."/>
            <person name="Hage H."/>
            <person name="Chaduli D."/>
            <person name="Favel A."/>
            <person name="Grisel S."/>
            <person name="Henrissat B."/>
            <person name="Herpoel-Gimbert I."/>
            <person name="Ruiz-Duenas F.J."/>
            <person name="Chevret D."/>
            <person name="Hainaut M."/>
            <person name="Lin J."/>
            <person name="Wang M."/>
            <person name="Pangilinan J."/>
            <person name="Lipzen A."/>
            <person name="Lesage-Meessen L."/>
            <person name="Navarro D."/>
            <person name="Riley R."/>
            <person name="Grigoriev I.V."/>
            <person name="Zhou S."/>
            <person name="Raouche S."/>
            <person name="Rosso M.N."/>
        </authorList>
    </citation>
    <scope>NUCLEOTIDE SEQUENCE [LARGE SCALE GENOMIC DNA]</scope>
    <source>
        <strain evidence="2 3">BRFM 1820</strain>
    </source>
</reference>
<dbReference type="Proteomes" id="UP000256964">
    <property type="component" value="Unassembled WGS sequence"/>
</dbReference>
<proteinExistence type="predicted"/>
<gene>
    <name evidence="2" type="ORF">OH76DRAFT_1357547</name>
</gene>
<protein>
    <recommendedName>
        <fullName evidence="4">F-box domain-containing protein</fullName>
    </recommendedName>
</protein>
<evidence type="ECO:0008006" key="4">
    <source>
        <dbReference type="Google" id="ProtNLM"/>
    </source>
</evidence>
<dbReference type="STRING" id="139420.A0A371CZ97"/>
<organism evidence="2 3">
    <name type="scientific">Lentinus brumalis</name>
    <dbReference type="NCBI Taxonomy" id="2498619"/>
    <lineage>
        <taxon>Eukaryota</taxon>
        <taxon>Fungi</taxon>
        <taxon>Dikarya</taxon>
        <taxon>Basidiomycota</taxon>
        <taxon>Agaricomycotina</taxon>
        <taxon>Agaricomycetes</taxon>
        <taxon>Polyporales</taxon>
        <taxon>Polyporaceae</taxon>
        <taxon>Lentinus</taxon>
    </lineage>
</organism>
<accession>A0A371CZ97</accession>
<dbReference type="EMBL" id="KZ857436">
    <property type="protein sequence ID" value="RDX45593.1"/>
    <property type="molecule type" value="Genomic_DNA"/>
</dbReference>
<name>A0A371CZ97_9APHY</name>
<feature type="region of interest" description="Disordered" evidence="1">
    <location>
        <begin position="164"/>
        <end position="183"/>
    </location>
</feature>
<sequence>MASLTSLPPEVLAHILAYESEDVDTLKSCSLTCRELLPISQYYLFSHVDFNILDRMEATLFRSHITHLKLSPRSEILAGYPDTPVAAALSLLRLRGLCFHHVSFSHMSVSAVVQTNLPAFVTVVELSLYKTTHLDQEHLQGLICALPNLSRLLLHAVTLSRHPSGVARHSKQNPPEVPEQDNGPRLTFLRASPCYARDGTTVLVEWLPQTATRDTLRTLELPAGSRNSHAVVNGFGTSVESLKIERLESITKSWDISFIGRYVVLRTLDVGWDLHGPQRWYQLYKMLSYMRSPNLSEVVLRFDVTQDPDSVIDLDGLPASPVDSYLSRAFPRLQHVCIVIKSDASTLPSAKRDRLRKVVKSWMTTLDSLGKLKIEFDYVGKVRTALISKLRCKSEACPYRYRRLRCATSGPTDDW</sequence>
<evidence type="ECO:0000313" key="3">
    <source>
        <dbReference type="Proteomes" id="UP000256964"/>
    </source>
</evidence>
<keyword evidence="3" id="KW-1185">Reference proteome</keyword>
<evidence type="ECO:0000256" key="1">
    <source>
        <dbReference type="SAM" id="MobiDB-lite"/>
    </source>
</evidence>
<dbReference type="AlphaFoldDB" id="A0A371CZ97"/>
<evidence type="ECO:0000313" key="2">
    <source>
        <dbReference type="EMBL" id="RDX45593.1"/>
    </source>
</evidence>